<evidence type="ECO:0000313" key="1">
    <source>
        <dbReference type="EMBL" id="OXA49854.1"/>
    </source>
</evidence>
<gene>
    <name evidence="1" type="ORF">Fcan01_15377</name>
</gene>
<evidence type="ECO:0000313" key="2">
    <source>
        <dbReference type="Proteomes" id="UP000198287"/>
    </source>
</evidence>
<comment type="caution">
    <text evidence="1">The sequence shown here is derived from an EMBL/GenBank/DDBJ whole genome shotgun (WGS) entry which is preliminary data.</text>
</comment>
<name>A0A226DYI0_FOLCA</name>
<sequence length="282" mass="31940">MVGIPWRNVKFVNVAYEPGDELKFPGNLGNKIILAASPTLKELEFDGHSFSSLAGTVFPKLEKVTTYCTLYKVYDRERFGQGVTDSFTNLKYLNTASDHLISMPMMGKLEKLPVSLNRLVLHGISDTTGGLECLLEIPGSLRELNFSVDFQIDDRVDDMPTIFYTFLKKIPPLWKYFPSACSVGNMVTGLLEFGTMPGYFGPIDYAECFPVVEILEIWSCSDAFIPSQNHIQVVESVKRIDLGVVRRWNNVVDFAKLYTRMFDIFPNAKESVIKLLKDLFFL</sequence>
<dbReference type="AlphaFoldDB" id="A0A226DYI0"/>
<keyword evidence="2" id="KW-1185">Reference proteome</keyword>
<protein>
    <submittedName>
        <fullName evidence="1">Uncharacterized protein</fullName>
    </submittedName>
</protein>
<dbReference type="EMBL" id="LNIX01000010">
    <property type="protein sequence ID" value="OXA49854.1"/>
    <property type="molecule type" value="Genomic_DNA"/>
</dbReference>
<accession>A0A226DYI0</accession>
<reference evidence="1 2" key="1">
    <citation type="submission" date="2015-12" db="EMBL/GenBank/DDBJ databases">
        <title>The genome of Folsomia candida.</title>
        <authorList>
            <person name="Faddeeva A."/>
            <person name="Derks M.F."/>
            <person name="Anvar Y."/>
            <person name="Smit S."/>
            <person name="Van Straalen N."/>
            <person name="Roelofs D."/>
        </authorList>
    </citation>
    <scope>NUCLEOTIDE SEQUENCE [LARGE SCALE GENOMIC DNA]</scope>
    <source>
        <strain evidence="1 2">VU population</strain>
        <tissue evidence="1">Whole body</tissue>
    </source>
</reference>
<proteinExistence type="predicted"/>
<dbReference type="Proteomes" id="UP000198287">
    <property type="component" value="Unassembled WGS sequence"/>
</dbReference>
<organism evidence="1 2">
    <name type="scientific">Folsomia candida</name>
    <name type="common">Springtail</name>
    <dbReference type="NCBI Taxonomy" id="158441"/>
    <lineage>
        <taxon>Eukaryota</taxon>
        <taxon>Metazoa</taxon>
        <taxon>Ecdysozoa</taxon>
        <taxon>Arthropoda</taxon>
        <taxon>Hexapoda</taxon>
        <taxon>Collembola</taxon>
        <taxon>Entomobryomorpha</taxon>
        <taxon>Isotomoidea</taxon>
        <taxon>Isotomidae</taxon>
        <taxon>Proisotominae</taxon>
        <taxon>Folsomia</taxon>
    </lineage>
</organism>